<feature type="signal peptide" evidence="1">
    <location>
        <begin position="1"/>
        <end position="25"/>
    </location>
</feature>
<dbReference type="PANTHER" id="PTHR31084">
    <property type="entry name" value="ALPHA-L-FUCOSIDASE 2"/>
    <property type="match status" value="1"/>
</dbReference>
<evidence type="ECO:0000313" key="11">
    <source>
        <dbReference type="Proteomes" id="UP000491168"/>
    </source>
</evidence>
<dbReference type="GO" id="GO:0005975">
    <property type="term" value="P:carbohydrate metabolic process"/>
    <property type="evidence" value="ECO:0007669"/>
    <property type="project" value="InterPro"/>
</dbReference>
<dbReference type="Pfam" id="PF22124">
    <property type="entry name" value="Glyco_hydro_95_cat"/>
    <property type="match status" value="1"/>
</dbReference>
<dbReference type="AlphaFoldDB" id="A0A174FMA6"/>
<evidence type="ECO:0000313" key="4">
    <source>
        <dbReference type="EMBL" id="CUO50861.1"/>
    </source>
</evidence>
<evidence type="ECO:0000313" key="8">
    <source>
        <dbReference type="Proteomes" id="UP000095657"/>
    </source>
</evidence>
<dbReference type="Proteomes" id="UP000491168">
    <property type="component" value="Unassembled WGS sequence"/>
</dbReference>
<dbReference type="EMBL" id="VVYD01000001">
    <property type="protein sequence ID" value="KAA5503841.1"/>
    <property type="molecule type" value="Genomic_DNA"/>
</dbReference>
<keyword evidence="4" id="KW-0378">Hydrolase</keyword>
<evidence type="ECO:0000259" key="2">
    <source>
        <dbReference type="Pfam" id="PF21307"/>
    </source>
</evidence>
<feature type="chain" id="PRO_5014251278" evidence="1">
    <location>
        <begin position="26"/>
        <end position="753"/>
    </location>
</feature>
<dbReference type="InterPro" id="IPR054363">
    <property type="entry name" value="GH95_cat"/>
</dbReference>
<keyword evidence="1" id="KW-0732">Signal</keyword>
<evidence type="ECO:0000313" key="10">
    <source>
        <dbReference type="Proteomes" id="UP000368418"/>
    </source>
</evidence>
<reference evidence="8 9" key="1">
    <citation type="submission" date="2015-09" db="EMBL/GenBank/DDBJ databases">
        <authorList>
            <consortium name="Pathogen Informatics"/>
        </authorList>
    </citation>
    <scope>NUCLEOTIDE SEQUENCE [LARGE SCALE GENOMIC DNA]</scope>
    <source>
        <strain evidence="4 8">2789STDY5834880</strain>
        <strain evidence="5 9">2789STDY5834946</strain>
    </source>
</reference>
<dbReference type="GO" id="GO:0004560">
    <property type="term" value="F:alpha-L-fucosidase activity"/>
    <property type="evidence" value="ECO:0007669"/>
    <property type="project" value="TreeGrafter"/>
</dbReference>
<sequence>MKNIKIRFFILCLCLSVTGYTSASARTEKVKTDIDWPAFMQKQDLIWEILPEYWYESAYMGNGMLGLMIYKEPGQNYIRFETGNCSVHDHKAGSDLFAIPRLLTGHFALHPEGTIVNGTMHLDIWNAETKAEITTTKGIIRLHAYVHANDMVMLVQTNATDGEKNFRWEWIPASAQSPRYLYAKGEGKWIKVPEDYSLNPAPEVKPEVSVQKLRAGGETAVAWKETRTKKNERTYWITVTHSYPEATAEKDAAQILDKALATGTGKLQKQHRTWWNHYYPSNFLTLPDGMKENFYWIQMYKLASATRGDRALIDNTGPWLTVTPWPNAWWNLNVQLTYWALNASNHLDLAASLENAIYNNIENLKKNVPEAYRKDALAIGRSSNLVCESGEIGIPGVDKAAEVGLLPWACHSLWLIYRHKMDDELLRNKLFPVLKQAINYYLHFTYKGKDGKIHLPQTYSPEYGSAEDCNFDLALLSWGCRTLLEITGRLNIDDPLIPRWKTILEELTPFPTDPANGLMIGRDVPYAFSHRHYSHLLAAYPLYLINKENPEEYDLIEKSLLYWQGKSGAHQGYSCTGASSISSALGKGNEALTYLDKLFTKFLSVNTLYRESGPVIETPLSAAQSIHDMLLQSWGGKLRIFPAVPDSWKDIAYKDFRAEGAFLITASRKNGKTEFITIKSLAGEPCIVVTDISSPVFKGKRQFAATALSESMYKIDLQKGEEVIIYSKGTQPDFTIRPVNNSRTNCFGKKKQS</sequence>
<dbReference type="Proteomes" id="UP000095657">
    <property type="component" value="Unassembled WGS sequence"/>
</dbReference>
<feature type="domain" description="Alpha fucosidase A-like C-terminal" evidence="2">
    <location>
        <begin position="632"/>
        <end position="724"/>
    </location>
</feature>
<dbReference type="Gene3D" id="1.50.10.10">
    <property type="match status" value="1"/>
</dbReference>
<protein>
    <submittedName>
        <fullName evidence="6">Alpha-L-fucosidase</fullName>
    </submittedName>
    <submittedName>
        <fullName evidence="4">Glycoside hydrolase</fullName>
    </submittedName>
</protein>
<dbReference type="SUPFAM" id="SSF48208">
    <property type="entry name" value="Six-hairpin glycosidases"/>
    <property type="match status" value="1"/>
</dbReference>
<dbReference type="EMBL" id="CZAI01000001">
    <property type="protein sequence ID" value="CUO50861.1"/>
    <property type="molecule type" value="Genomic_DNA"/>
</dbReference>
<dbReference type="PANTHER" id="PTHR31084:SF0">
    <property type="entry name" value="ALPHA-L-FUCOSIDASE 2"/>
    <property type="match status" value="1"/>
</dbReference>
<name>A0A174FMA6_9BACE</name>
<dbReference type="EMBL" id="VVYF01000018">
    <property type="protein sequence ID" value="KAA5489194.1"/>
    <property type="molecule type" value="Genomic_DNA"/>
</dbReference>
<gene>
    <name evidence="4" type="ORF">ERS852494_00059</name>
    <name evidence="5" type="ORF">ERS852558_00100</name>
    <name evidence="7" type="ORF">F2Y31_00915</name>
    <name evidence="6" type="ORF">F2Y35_17040</name>
</gene>
<dbReference type="EMBL" id="CZBL01000001">
    <property type="protein sequence ID" value="CUP39331.1"/>
    <property type="molecule type" value="Genomic_DNA"/>
</dbReference>
<evidence type="ECO:0000313" key="6">
    <source>
        <dbReference type="EMBL" id="KAA5489194.1"/>
    </source>
</evidence>
<accession>A0A174FMA6</accession>
<dbReference type="InterPro" id="IPR008928">
    <property type="entry name" value="6-hairpin_glycosidase_sf"/>
</dbReference>
<dbReference type="RefSeq" id="WP_055169531.1">
    <property type="nucleotide sequence ID" value="NZ_CACRTB010000007.1"/>
</dbReference>
<feature type="domain" description="Glycosyl hydrolase family 95 catalytic" evidence="3">
    <location>
        <begin position="303"/>
        <end position="602"/>
    </location>
</feature>
<dbReference type="STRING" id="47678.ERS852494_00059"/>
<proteinExistence type="predicted"/>
<evidence type="ECO:0000256" key="1">
    <source>
        <dbReference type="SAM" id="SignalP"/>
    </source>
</evidence>
<evidence type="ECO:0000313" key="5">
    <source>
        <dbReference type="EMBL" id="CUP39331.1"/>
    </source>
</evidence>
<dbReference type="Pfam" id="PF21307">
    <property type="entry name" value="Glyco_hydro_95_C"/>
    <property type="match status" value="1"/>
</dbReference>
<evidence type="ECO:0000313" key="9">
    <source>
        <dbReference type="Proteomes" id="UP000095725"/>
    </source>
</evidence>
<evidence type="ECO:0000259" key="3">
    <source>
        <dbReference type="Pfam" id="PF22124"/>
    </source>
</evidence>
<dbReference type="Proteomes" id="UP000095725">
    <property type="component" value="Unassembled WGS sequence"/>
</dbReference>
<dbReference type="InterPro" id="IPR012341">
    <property type="entry name" value="6hp_glycosidase-like_sf"/>
</dbReference>
<reference evidence="10 11" key="2">
    <citation type="journal article" date="2019" name="Nat. Med.">
        <title>A library of human gut bacterial isolates paired with longitudinal multiomics data enables mechanistic microbiome research.</title>
        <authorList>
            <person name="Poyet M."/>
            <person name="Groussin M."/>
            <person name="Gibbons S.M."/>
            <person name="Avila-Pacheco J."/>
            <person name="Jiang X."/>
            <person name="Kearney S.M."/>
            <person name="Perrotta A.R."/>
            <person name="Berdy B."/>
            <person name="Zhao S."/>
            <person name="Lieberman T.D."/>
            <person name="Swanson P.K."/>
            <person name="Smith M."/>
            <person name="Roesemann S."/>
            <person name="Alexander J.E."/>
            <person name="Rich S.A."/>
            <person name="Livny J."/>
            <person name="Vlamakis H."/>
            <person name="Clish C."/>
            <person name="Bullock K."/>
            <person name="Deik A."/>
            <person name="Scott J."/>
            <person name="Pierce K.A."/>
            <person name="Xavier R.J."/>
            <person name="Alm E.J."/>
        </authorList>
    </citation>
    <scope>NUCLEOTIDE SEQUENCE [LARGE SCALE GENOMIC DNA]</scope>
    <source>
        <strain evidence="7 10">BIOML-A19</strain>
        <strain evidence="6 11">BIOML-A21</strain>
    </source>
</reference>
<dbReference type="InterPro" id="IPR049053">
    <property type="entry name" value="AFCA-like_C"/>
</dbReference>
<dbReference type="Proteomes" id="UP000368418">
    <property type="component" value="Unassembled WGS sequence"/>
</dbReference>
<evidence type="ECO:0000313" key="7">
    <source>
        <dbReference type="EMBL" id="KAA5503841.1"/>
    </source>
</evidence>
<organism evidence="4 8">
    <name type="scientific">Bacteroides caccae</name>
    <dbReference type="NCBI Taxonomy" id="47678"/>
    <lineage>
        <taxon>Bacteria</taxon>
        <taxon>Pseudomonadati</taxon>
        <taxon>Bacteroidota</taxon>
        <taxon>Bacteroidia</taxon>
        <taxon>Bacteroidales</taxon>
        <taxon>Bacteroidaceae</taxon>
        <taxon>Bacteroides</taxon>
    </lineage>
</organism>